<evidence type="ECO:0000313" key="2">
    <source>
        <dbReference type="EMBL" id="MCZ4279808.1"/>
    </source>
</evidence>
<protein>
    <submittedName>
        <fullName evidence="2">Aldose 1-epimerase</fullName>
    </submittedName>
</protein>
<keyword evidence="3" id="KW-1185">Reference proteome</keyword>
<dbReference type="Pfam" id="PF01263">
    <property type="entry name" value="Aldose_epim"/>
    <property type="match status" value="1"/>
</dbReference>
<dbReference type="EMBL" id="JAPWGY010000001">
    <property type="protein sequence ID" value="MCZ4279808.1"/>
    <property type="molecule type" value="Genomic_DNA"/>
</dbReference>
<organism evidence="2 3">
    <name type="scientific">Kiloniella laminariae</name>
    <dbReference type="NCBI Taxonomy" id="454162"/>
    <lineage>
        <taxon>Bacteria</taxon>
        <taxon>Pseudomonadati</taxon>
        <taxon>Pseudomonadota</taxon>
        <taxon>Alphaproteobacteria</taxon>
        <taxon>Rhodospirillales</taxon>
        <taxon>Kiloniellaceae</taxon>
        <taxon>Kiloniella</taxon>
    </lineage>
</organism>
<dbReference type="RefSeq" id="WP_269422005.1">
    <property type="nucleotide sequence ID" value="NZ_JAPWGY010000001.1"/>
</dbReference>
<name>A0ABT4LFD0_9PROT</name>
<accession>A0ABT4LFD0</accession>
<dbReference type="Gene3D" id="2.70.98.10">
    <property type="match status" value="1"/>
</dbReference>
<reference evidence="2" key="1">
    <citation type="submission" date="2022-12" db="EMBL/GenBank/DDBJ databases">
        <title>Bacterial isolates from different developmental stages of Nematostella vectensis.</title>
        <authorList>
            <person name="Fraune S."/>
        </authorList>
    </citation>
    <scope>NUCLEOTIDE SEQUENCE</scope>
    <source>
        <strain evidence="2">G21630-S1</strain>
    </source>
</reference>
<dbReference type="InterPro" id="IPR008183">
    <property type="entry name" value="Aldose_1/G6P_1-epimerase"/>
</dbReference>
<comment type="caution">
    <text evidence="2">The sequence shown here is derived from an EMBL/GenBank/DDBJ whole genome shotgun (WGS) entry which is preliminary data.</text>
</comment>
<dbReference type="InterPro" id="IPR014718">
    <property type="entry name" value="GH-type_carb-bd"/>
</dbReference>
<dbReference type="InterPro" id="IPR011013">
    <property type="entry name" value="Gal_mutarotase_sf_dom"/>
</dbReference>
<gene>
    <name evidence="2" type="ORF">O4H49_03400</name>
</gene>
<dbReference type="SUPFAM" id="SSF74650">
    <property type="entry name" value="Galactose mutarotase-like"/>
    <property type="match status" value="1"/>
</dbReference>
<evidence type="ECO:0000313" key="3">
    <source>
        <dbReference type="Proteomes" id="UP001069802"/>
    </source>
</evidence>
<evidence type="ECO:0000256" key="1">
    <source>
        <dbReference type="SAM" id="MobiDB-lite"/>
    </source>
</evidence>
<sequence>MPRSGCSRDIWHATGIGCRLPGKHPENTRKITARIKTRDQGQGPRPRTKTRIQKNLTKNRTAMQQLSSAPITLDNGTARFSVTPLGGCLASYQLSRPGGPLDLLRPMPQQTSVAADHSAGTRPPEALPRDVQPSEVPLSEVKPEGPASFALIPYSNRLRDGRLNFAGLQWQLPLNFGDHPHSIHGIGWQRLWQVAAQEETAQDDNSITLELSHDPAHWRTPEESGWPFAFHASQTFTLTGADLRHEVTLTNRSDRPMPAGLGLHPYFPTYDPTYEGAHEQADLQESDQGQEGPHLQANVEAVWMTDATCLPTERIACPDHLHLRDGRTVAGLRCDNLFEPWDGQARITWPALKLQLDLSASADLDRLVVYAPRNKGYFCVEPVSHITDAFNLSAAAPEKPAMPPKDSGMKILAPGESWSVWMAFSPKELD</sequence>
<feature type="region of interest" description="Disordered" evidence="1">
    <location>
        <begin position="110"/>
        <end position="131"/>
    </location>
</feature>
<dbReference type="Proteomes" id="UP001069802">
    <property type="component" value="Unassembled WGS sequence"/>
</dbReference>
<proteinExistence type="predicted"/>
<dbReference type="CDD" id="cd09021">
    <property type="entry name" value="Aldose_epim_Ec_YphB"/>
    <property type="match status" value="1"/>
</dbReference>